<name>A0A414SJY5_9FIRM</name>
<reference evidence="1 2" key="1">
    <citation type="submission" date="2018-08" db="EMBL/GenBank/DDBJ databases">
        <title>A genome reference for cultivated species of the human gut microbiota.</title>
        <authorList>
            <person name="Zou Y."/>
            <person name="Xue W."/>
            <person name="Luo G."/>
        </authorList>
    </citation>
    <scope>NUCLEOTIDE SEQUENCE [LARGE SCALE GENOMIC DNA]</scope>
    <source>
        <strain evidence="1 2">AM22-9LB</strain>
    </source>
</reference>
<dbReference type="EMBL" id="QRHZ01000001">
    <property type="protein sequence ID" value="RHG19898.1"/>
    <property type="molecule type" value="Genomic_DNA"/>
</dbReference>
<dbReference type="Proteomes" id="UP000284220">
    <property type="component" value="Unassembled WGS sequence"/>
</dbReference>
<dbReference type="AlphaFoldDB" id="A0A414SJY5"/>
<organism evidence="1 2">
    <name type="scientific">Blautia obeum</name>
    <dbReference type="NCBI Taxonomy" id="40520"/>
    <lineage>
        <taxon>Bacteria</taxon>
        <taxon>Bacillati</taxon>
        <taxon>Bacillota</taxon>
        <taxon>Clostridia</taxon>
        <taxon>Lachnospirales</taxon>
        <taxon>Lachnospiraceae</taxon>
        <taxon>Blautia</taxon>
    </lineage>
</organism>
<comment type="caution">
    <text evidence="1">The sequence shown here is derived from an EMBL/GenBank/DDBJ whole genome shotgun (WGS) entry which is preliminary data.</text>
</comment>
<gene>
    <name evidence="1" type="ORF">DW272_01450</name>
</gene>
<evidence type="ECO:0000313" key="2">
    <source>
        <dbReference type="Proteomes" id="UP000284220"/>
    </source>
</evidence>
<evidence type="ECO:0000313" key="1">
    <source>
        <dbReference type="EMBL" id="RHG19898.1"/>
    </source>
</evidence>
<accession>A0A414SJY5</accession>
<protein>
    <submittedName>
        <fullName evidence="1">Uncharacterized protein</fullName>
    </submittedName>
</protein>
<proteinExistence type="predicted"/>
<sequence>MAQLKSTTVNGNLSVTGNFNFNSVWGGTFTCNSGYNASGTLWKIGNLVIGNFTFATKSGVSIHSWNWTTICPAGAIPSAFRPNVNRSQYIALQGVGAGSMSFNADGSIGINCYGEFGGPWAGGLQIIYPIN</sequence>
<dbReference type="RefSeq" id="WP_118197220.1">
    <property type="nucleotide sequence ID" value="NZ_QRHZ01000001.1"/>
</dbReference>